<gene>
    <name evidence="1" type="ORF">METZ01_LOCUS407307</name>
</gene>
<name>A0A382W6N3_9ZZZZ</name>
<evidence type="ECO:0000313" key="1">
    <source>
        <dbReference type="EMBL" id="SVD54453.1"/>
    </source>
</evidence>
<reference evidence="1" key="1">
    <citation type="submission" date="2018-05" db="EMBL/GenBank/DDBJ databases">
        <authorList>
            <person name="Lanie J.A."/>
            <person name="Ng W.-L."/>
            <person name="Kazmierczak K.M."/>
            <person name="Andrzejewski T.M."/>
            <person name="Davidsen T.M."/>
            <person name="Wayne K.J."/>
            <person name="Tettelin H."/>
            <person name="Glass J.I."/>
            <person name="Rusch D."/>
            <person name="Podicherti R."/>
            <person name="Tsui H.-C.T."/>
            <person name="Winkler M.E."/>
        </authorList>
    </citation>
    <scope>NUCLEOTIDE SEQUENCE</scope>
</reference>
<organism evidence="1">
    <name type="scientific">marine metagenome</name>
    <dbReference type="NCBI Taxonomy" id="408172"/>
    <lineage>
        <taxon>unclassified sequences</taxon>
        <taxon>metagenomes</taxon>
        <taxon>ecological metagenomes</taxon>
    </lineage>
</organism>
<dbReference type="AlphaFoldDB" id="A0A382W6N3"/>
<accession>A0A382W6N3</accession>
<dbReference type="EMBL" id="UINC01157456">
    <property type="protein sequence ID" value="SVD54453.1"/>
    <property type="molecule type" value="Genomic_DNA"/>
</dbReference>
<proteinExistence type="predicted"/>
<sequence>MAKDLYIDASHPDETRVVLKSENQIEEYEYENRNKLYLKNNIYLGKV</sequence>
<protein>
    <submittedName>
        <fullName evidence="1">Uncharacterized protein</fullName>
    </submittedName>
</protein>
<feature type="non-terminal residue" evidence="1">
    <location>
        <position position="47"/>
    </location>
</feature>